<dbReference type="SUPFAM" id="SSF64518">
    <property type="entry name" value="Phase 1 flagellin"/>
    <property type="match status" value="1"/>
</dbReference>
<sequence>MGLSSALASAMSGLRANQAALSIVSSNVANSQTPGYVAQTPNQIEVSTGDFGATAKTTGVSREIDSYVQSQLRTETGGSGYADQMANILKQLQSVYGTPGNSGTLENALNDFTSSLQALSTNAGSSSAQRVALGAAQALATQLNVTTKGIQSLRSNVEQDLSTSSQAANAALNQIADINIKLQGLAPTDPPAANLMDQRDQAINSLSKYVDVRVTTDGSNQANIYTTTGIQLVGAGLASQFSFASVGALSATSLYNIDPAKSGVGALTIKLPNGSSIDVAGNNVVSSGQIAADLKLRDQTLVQAQNQVDQLAATMSSALSDKTTAGTPVSGPPAGFDIDLAGALPGNTVNITYTDSTNTQRQVTLVNVTDPTALPLQNATNANPVQIGVDFSSGMGAIASALNTALSGSHLSFSAAPSPATATTLRVTDDNSGLAKVTAASSSKTVSSLTSGGPQLPLFTDGGQALYTGAITGTGLQMTGLAGRIAVNTQLTADPTRLSIYSTSPLTPTGDTTRSDYLYSQLTTAVYSYSPQTGLGSASQPFTGSVSNYLQQFLSVQANASTQATQLQQGQSVVVSTLQAKFNSTSSVNLDSEMSNLIQLQNAYAANAHVMSVVQSMMNTLIQAQG</sequence>
<evidence type="ECO:0000259" key="8">
    <source>
        <dbReference type="Pfam" id="PF06429"/>
    </source>
</evidence>
<evidence type="ECO:0000313" key="10">
    <source>
        <dbReference type="EMBL" id="KRQ10426.1"/>
    </source>
</evidence>
<evidence type="ECO:0000256" key="1">
    <source>
        <dbReference type="ARBA" id="ARBA00004117"/>
    </source>
</evidence>
<dbReference type="Pfam" id="PF06429">
    <property type="entry name" value="Flg_bbr_C"/>
    <property type="match status" value="1"/>
</dbReference>
<keyword evidence="10" id="KW-0969">Cilium</keyword>
<feature type="domain" description="Flagellar hook-associated protein FlgK helical" evidence="9">
    <location>
        <begin position="89"/>
        <end position="332"/>
    </location>
</feature>
<comment type="caution">
    <text evidence="10">The sequence shown here is derived from an EMBL/GenBank/DDBJ whole genome shotgun (WGS) entry which is preliminary data.</text>
</comment>
<evidence type="ECO:0000256" key="3">
    <source>
        <dbReference type="ARBA" id="ARBA00009677"/>
    </source>
</evidence>
<dbReference type="GO" id="GO:0044780">
    <property type="term" value="P:bacterial-type flagellum assembly"/>
    <property type="evidence" value="ECO:0007669"/>
    <property type="project" value="InterPro"/>
</dbReference>
<comment type="similarity">
    <text evidence="3">Belongs to the flagella basal body rod proteins family.</text>
</comment>
<organism evidence="10 11">
    <name type="scientific">Bradyrhizobium manausense</name>
    <dbReference type="NCBI Taxonomy" id="989370"/>
    <lineage>
        <taxon>Bacteria</taxon>
        <taxon>Pseudomonadati</taxon>
        <taxon>Pseudomonadota</taxon>
        <taxon>Alphaproteobacteria</taxon>
        <taxon>Hyphomicrobiales</taxon>
        <taxon>Nitrobacteraceae</taxon>
        <taxon>Bradyrhizobium</taxon>
    </lineage>
</organism>
<dbReference type="PANTHER" id="PTHR30033:SF1">
    <property type="entry name" value="FLAGELLAR HOOK-ASSOCIATED PROTEIN 1"/>
    <property type="match status" value="1"/>
</dbReference>
<dbReference type="STRING" id="989370.AOQ71_18935"/>
<evidence type="ECO:0000259" key="9">
    <source>
        <dbReference type="Pfam" id="PF22638"/>
    </source>
</evidence>
<keyword evidence="5" id="KW-0964">Secreted</keyword>
<keyword evidence="6" id="KW-0975">Bacterial flagellum</keyword>
<dbReference type="OrthoDB" id="7181295at2"/>
<dbReference type="Proteomes" id="UP000051936">
    <property type="component" value="Unassembled WGS sequence"/>
</dbReference>
<dbReference type="GO" id="GO:0009424">
    <property type="term" value="C:bacterial-type flagellum hook"/>
    <property type="evidence" value="ECO:0007669"/>
    <property type="project" value="InterPro"/>
</dbReference>
<dbReference type="EMBL" id="LJYG01000083">
    <property type="protein sequence ID" value="KRQ10426.1"/>
    <property type="molecule type" value="Genomic_DNA"/>
</dbReference>
<dbReference type="NCBIfam" id="TIGR02492">
    <property type="entry name" value="flgK_ends"/>
    <property type="match status" value="1"/>
</dbReference>
<proteinExistence type="inferred from homology"/>
<dbReference type="InterPro" id="IPR010930">
    <property type="entry name" value="Flg_bb/hook_C_dom"/>
</dbReference>
<accession>A0A0R3DKN1</accession>
<evidence type="ECO:0000256" key="4">
    <source>
        <dbReference type="ARBA" id="ARBA00016244"/>
    </source>
</evidence>
<keyword evidence="10" id="KW-0966">Cell projection</keyword>
<gene>
    <name evidence="10" type="ORF">AOQ71_18935</name>
</gene>
<feature type="domain" description="Flagellar basal-body/hook protein C-terminal" evidence="8">
    <location>
        <begin position="582"/>
        <end position="623"/>
    </location>
</feature>
<dbReference type="PANTHER" id="PTHR30033">
    <property type="entry name" value="FLAGELLAR HOOK-ASSOCIATED PROTEIN 1"/>
    <property type="match status" value="1"/>
</dbReference>
<evidence type="ECO:0000256" key="5">
    <source>
        <dbReference type="ARBA" id="ARBA00022525"/>
    </source>
</evidence>
<evidence type="ECO:0000259" key="7">
    <source>
        <dbReference type="Pfam" id="PF00460"/>
    </source>
</evidence>
<feature type="domain" description="Flagellar basal body rod protein N-terminal" evidence="7">
    <location>
        <begin position="9"/>
        <end position="36"/>
    </location>
</feature>
<dbReference type="GO" id="GO:0005576">
    <property type="term" value="C:extracellular region"/>
    <property type="evidence" value="ECO:0007669"/>
    <property type="project" value="UniProtKB-SubCell"/>
</dbReference>
<reference evidence="10 11" key="1">
    <citation type="submission" date="2015-09" db="EMBL/GenBank/DDBJ databases">
        <title>Draft Genome Sequence of Bradyrhizobium manausense Strain BR 3351T, a Novel Symbiotic Nitrogen-Fixing Alphaproteobacterium Isolated from Brazilian Amazon Rain Forest.</title>
        <authorList>
            <person name="De Araujo J.L."/>
            <person name="Zilli J.E."/>
        </authorList>
    </citation>
    <scope>NUCLEOTIDE SEQUENCE [LARGE SCALE GENOMIC DNA]</scope>
    <source>
        <strain evidence="10 11">BR3351</strain>
    </source>
</reference>
<evidence type="ECO:0000313" key="11">
    <source>
        <dbReference type="Proteomes" id="UP000051936"/>
    </source>
</evidence>
<comment type="subcellular location">
    <subcellularLocation>
        <location evidence="1">Bacterial flagellum basal body</location>
    </subcellularLocation>
    <subcellularLocation>
        <location evidence="2">Secreted</location>
    </subcellularLocation>
</comment>
<dbReference type="RefSeq" id="WP_057749127.1">
    <property type="nucleotide sequence ID" value="NZ_LJYG01000083.1"/>
</dbReference>
<dbReference type="Pfam" id="PF00460">
    <property type="entry name" value="Flg_bb_rod"/>
    <property type="match status" value="1"/>
</dbReference>
<dbReference type="InterPro" id="IPR001444">
    <property type="entry name" value="Flag_bb_rod_N"/>
</dbReference>
<dbReference type="InterPro" id="IPR053927">
    <property type="entry name" value="FlgK_helical"/>
</dbReference>
<keyword evidence="10" id="KW-0282">Flagellum</keyword>
<protein>
    <recommendedName>
        <fullName evidence="4">Flagellar hook-associated protein 1</fullName>
    </recommendedName>
</protein>
<dbReference type="PRINTS" id="PR01005">
    <property type="entry name" value="FLGHOOKAP1"/>
</dbReference>
<name>A0A0R3DKN1_9BRAD</name>
<evidence type="ECO:0000256" key="6">
    <source>
        <dbReference type="ARBA" id="ARBA00023143"/>
    </source>
</evidence>
<keyword evidence="11" id="KW-1185">Reference proteome</keyword>
<dbReference type="InterPro" id="IPR002371">
    <property type="entry name" value="FlgK"/>
</dbReference>
<dbReference type="Pfam" id="PF22638">
    <property type="entry name" value="FlgK_D1"/>
    <property type="match status" value="1"/>
</dbReference>
<dbReference type="AlphaFoldDB" id="A0A0R3DKN1"/>
<evidence type="ECO:0000256" key="2">
    <source>
        <dbReference type="ARBA" id="ARBA00004613"/>
    </source>
</evidence>
<dbReference type="GO" id="GO:0009425">
    <property type="term" value="C:bacterial-type flagellum basal body"/>
    <property type="evidence" value="ECO:0007669"/>
    <property type="project" value="UniProtKB-SubCell"/>
</dbReference>
<dbReference type="GO" id="GO:0005198">
    <property type="term" value="F:structural molecule activity"/>
    <property type="evidence" value="ECO:0007669"/>
    <property type="project" value="InterPro"/>
</dbReference>